<reference evidence="1 2" key="1">
    <citation type="submission" date="2020-12" db="EMBL/GenBank/DDBJ databases">
        <title>FDA dAtabase for Regulatory Grade micrObial Sequences (FDA-ARGOS): Supporting development and validation of Infectious Disease Dx tests.</title>
        <authorList>
            <person name="Sproer C."/>
            <person name="Gronow S."/>
            <person name="Severitt S."/>
            <person name="Schroder I."/>
            <person name="Tallon L."/>
            <person name="Sadzewicz L."/>
            <person name="Zhao X."/>
            <person name="Boylan J."/>
            <person name="Ott S."/>
            <person name="Bowen H."/>
            <person name="Vavikolanu K."/>
            <person name="Mehta A."/>
            <person name="Aluvathingal J."/>
            <person name="Nadendla S."/>
            <person name="Lowell S."/>
            <person name="Myers T."/>
            <person name="Yan Y."/>
            <person name="Sichtig H."/>
        </authorList>
    </citation>
    <scope>NUCLEOTIDE SEQUENCE [LARGE SCALE GENOMIC DNA]</scope>
    <source>
        <strain evidence="1 2">FDAARGOS_990</strain>
    </source>
</reference>
<sequence>MSALSSALAFRRLIDDNATLRMLRADNLAIMAATLGGLLGSPGSRLSTDDVHEAIDADLEELRDHFDLGTRTAKAYCDDWRRADIIIRRPATGARGETYELSAAGFDAIRILEQLRTPPRTATESRLVALAQAVRQLAIDTDPDTSRRLRSLEAQRDRIDAEIARVRRGDAMSTTLDRRRAGERVSDILGQAQGLPADFARVRARFEELNHDLRTSILSSEDAQTHVLDDIFRGVDLIESSDEGRTFTAFSGLVRDPEQSSAFDDDVSAILDRDFARALPLATRRTLRGLMRDMKDGSREVHSALSDFARGLRRYVHSHEFQRDRVMRTLLQDALAEAVPAAQQRKPYADSGVALDLSTVPIASLGEVTLHDPDEFDAGVALSAAGESTVDLGELIRVARESEIDFTELTDNVNTALAGATDITVAEVLDRFPASQGLASVVGLLSLATTHGTVDPTTADVLTWTGTDGVPRRAATHRCLFTKEIPV</sequence>
<proteinExistence type="predicted"/>
<protein>
    <submittedName>
        <fullName evidence="1">DUF3375 domain-containing protein</fullName>
    </submittedName>
</protein>
<dbReference type="Pfam" id="PF11855">
    <property type="entry name" value="DUF3375"/>
    <property type="match status" value="1"/>
</dbReference>
<dbReference type="AlphaFoldDB" id="A0A7T4DKG8"/>
<evidence type="ECO:0000313" key="2">
    <source>
        <dbReference type="Proteomes" id="UP000595374"/>
    </source>
</evidence>
<evidence type="ECO:0000313" key="1">
    <source>
        <dbReference type="EMBL" id="QQB14749.1"/>
    </source>
</evidence>
<organism evidence="1 2">
    <name type="scientific">Brevibacterium casei</name>
    <dbReference type="NCBI Taxonomy" id="33889"/>
    <lineage>
        <taxon>Bacteria</taxon>
        <taxon>Bacillati</taxon>
        <taxon>Actinomycetota</taxon>
        <taxon>Actinomycetes</taxon>
        <taxon>Micrococcales</taxon>
        <taxon>Brevibacteriaceae</taxon>
        <taxon>Brevibacterium</taxon>
    </lineage>
</organism>
<dbReference type="EMBL" id="CP065989">
    <property type="protein sequence ID" value="QQB14749.1"/>
    <property type="molecule type" value="Genomic_DNA"/>
</dbReference>
<dbReference type="RefSeq" id="WP_198499802.1">
    <property type="nucleotide sequence ID" value="NZ_CP065989.1"/>
</dbReference>
<name>A0A7T4DKG8_9MICO</name>
<accession>A0A7T4DKG8</accession>
<gene>
    <name evidence="1" type="ORF">I6H47_01840</name>
</gene>
<dbReference type="Proteomes" id="UP000595374">
    <property type="component" value="Chromosome"/>
</dbReference>
<dbReference type="InterPro" id="IPR021804">
    <property type="entry name" value="DUF3375"/>
</dbReference>